<dbReference type="GO" id="GO:0061512">
    <property type="term" value="P:protein localization to cilium"/>
    <property type="evidence" value="ECO:0007669"/>
    <property type="project" value="TreeGrafter"/>
</dbReference>
<reference evidence="5 6" key="1">
    <citation type="submission" date="2015-01" db="EMBL/GenBank/DDBJ databases">
        <title>Evolution of Trichinella species and genotypes.</title>
        <authorList>
            <person name="Korhonen P.K."/>
            <person name="Edoardo P."/>
            <person name="Giuseppe L.R."/>
            <person name="Gasser R.B."/>
        </authorList>
    </citation>
    <scope>NUCLEOTIDE SEQUENCE [LARGE SCALE GENOMIC DNA]</scope>
    <source>
        <strain evidence="5">ISS37</strain>
    </source>
</reference>
<dbReference type="AlphaFoldDB" id="A0A0V0S313"/>
<keyword evidence="2 4" id="KW-0175">Coiled coil</keyword>
<evidence type="ECO:0000256" key="1">
    <source>
        <dbReference type="ARBA" id="ARBA00004138"/>
    </source>
</evidence>
<dbReference type="GO" id="GO:0097730">
    <property type="term" value="C:non-motile cilium"/>
    <property type="evidence" value="ECO:0007669"/>
    <property type="project" value="TreeGrafter"/>
</dbReference>
<gene>
    <name evidence="5" type="primary">ift20</name>
    <name evidence="5" type="ORF">T07_12629</name>
</gene>
<evidence type="ECO:0000256" key="2">
    <source>
        <dbReference type="ARBA" id="ARBA00023054"/>
    </source>
</evidence>
<keyword evidence="5" id="KW-0969">Cilium</keyword>
<dbReference type="GO" id="GO:0005737">
    <property type="term" value="C:cytoplasm"/>
    <property type="evidence" value="ECO:0007669"/>
    <property type="project" value="TreeGrafter"/>
</dbReference>
<comment type="subcellular location">
    <subcellularLocation>
        <location evidence="1">Cell projection</location>
        <location evidence="1">Cilium</location>
    </subcellularLocation>
</comment>
<feature type="coiled-coil region" evidence="4">
    <location>
        <begin position="90"/>
        <end position="131"/>
    </location>
</feature>
<sequence>MADRYLSSVNLYLDELNKLRLLNPETGHQSENLSSEVSSFIEKNEKIRRLVEDTEGMFTKFAEKVEMQKFQAINARNLTKDFALHQSKNKQRLEMLIKLKRAELERLRKENENLQHESDKQQEMIRKLIGDYSMPNV</sequence>
<proteinExistence type="predicted"/>
<dbReference type="GO" id="GO:0030990">
    <property type="term" value="C:intraciliary transport particle"/>
    <property type="evidence" value="ECO:0007669"/>
    <property type="project" value="TreeGrafter"/>
</dbReference>
<evidence type="ECO:0000313" key="5">
    <source>
        <dbReference type="EMBL" id="KRX21105.1"/>
    </source>
</evidence>
<evidence type="ECO:0000313" key="6">
    <source>
        <dbReference type="Proteomes" id="UP000054630"/>
    </source>
</evidence>
<comment type="caution">
    <text evidence="5">The sequence shown here is derived from an EMBL/GenBank/DDBJ whole genome shotgun (WGS) entry which is preliminary data.</text>
</comment>
<dbReference type="STRING" id="6336.A0A0V0S313"/>
<keyword evidence="3" id="KW-0966">Cell projection</keyword>
<dbReference type="GO" id="GO:0036064">
    <property type="term" value="C:ciliary basal body"/>
    <property type="evidence" value="ECO:0007669"/>
    <property type="project" value="TreeGrafter"/>
</dbReference>
<dbReference type="GO" id="GO:0097546">
    <property type="term" value="C:ciliary base"/>
    <property type="evidence" value="ECO:0007669"/>
    <property type="project" value="TreeGrafter"/>
</dbReference>
<dbReference type="EMBL" id="JYDL01000042">
    <property type="protein sequence ID" value="KRX21105.1"/>
    <property type="molecule type" value="Genomic_DNA"/>
</dbReference>
<dbReference type="OrthoDB" id="10254896at2759"/>
<evidence type="ECO:0000256" key="4">
    <source>
        <dbReference type="SAM" id="Coils"/>
    </source>
</evidence>
<dbReference type="PANTHER" id="PTHR31978:SF1">
    <property type="entry name" value="INTRAFLAGELLAR TRANSPORT PROTEIN 20 HOMOLOG"/>
    <property type="match status" value="1"/>
</dbReference>
<dbReference type="PANTHER" id="PTHR31978">
    <property type="entry name" value="INTRAFLAGELLAR TRANSPORT PROTEIN 20 HOMOLOG"/>
    <property type="match status" value="1"/>
</dbReference>
<keyword evidence="6" id="KW-1185">Reference proteome</keyword>
<dbReference type="GO" id="GO:0060271">
    <property type="term" value="P:cilium assembly"/>
    <property type="evidence" value="ECO:0007669"/>
    <property type="project" value="TreeGrafter"/>
</dbReference>
<accession>A0A0V0S313</accession>
<evidence type="ECO:0000256" key="3">
    <source>
        <dbReference type="ARBA" id="ARBA00023273"/>
    </source>
</evidence>
<dbReference type="Pfam" id="PF14931">
    <property type="entry name" value="IFT20"/>
    <property type="match status" value="1"/>
</dbReference>
<organism evidence="5 6">
    <name type="scientific">Trichinella nelsoni</name>
    <dbReference type="NCBI Taxonomy" id="6336"/>
    <lineage>
        <taxon>Eukaryota</taxon>
        <taxon>Metazoa</taxon>
        <taxon>Ecdysozoa</taxon>
        <taxon>Nematoda</taxon>
        <taxon>Enoplea</taxon>
        <taxon>Dorylaimia</taxon>
        <taxon>Trichinellida</taxon>
        <taxon>Trichinellidae</taxon>
        <taxon>Trichinella</taxon>
    </lineage>
</organism>
<name>A0A0V0S313_9BILA</name>
<dbReference type="InterPro" id="IPR028172">
    <property type="entry name" value="FT20"/>
</dbReference>
<keyword evidence="5" id="KW-0282">Flagellum</keyword>
<protein>
    <submittedName>
        <fullName evidence="5">Intraflagellar transport protein 20-like protein</fullName>
    </submittedName>
</protein>
<dbReference type="GO" id="GO:0005813">
    <property type="term" value="C:centrosome"/>
    <property type="evidence" value="ECO:0007669"/>
    <property type="project" value="TreeGrafter"/>
</dbReference>
<dbReference type="Proteomes" id="UP000054630">
    <property type="component" value="Unassembled WGS sequence"/>
</dbReference>